<protein>
    <submittedName>
        <fullName evidence="2">CoA transferase</fullName>
    </submittedName>
</protein>
<sequence length="407" mass="44195">MNPDRNNDSNTTSSGIWKGREAFKGALAGVRVLDLSRVLAGPLCTQMLADHGADVIKVEPPFGDESRLLGPPFDAHGDAAYYSALNRGKRGMVLDLSKEDQRQDLLTLLEEADVLVENFLPGTMEKWGLGYQAHLQERFPRLVYCSISGFGATGPLGGLPGYDAVLQAMCGLMSINGTPETGPTKIGVPIVDHLTGYTAFSGIMLALYSRAITGRAQRVEATLFDAALSLLVPQATNWMHSGVTPTPLGSAHPNIAPYDSFKTQDGNVFLGILNDAQFKKLCLCIERQDLIDSTQFASNASRLQHRQALHREIESTFASWTRDELCTALMQRGVPVGPVNTVPEALQQSHTKHRNMVIEDAEYRGLSSPINLAVTPATPGPAPPLFGEHDAYIKQQIARHPNNKVKA</sequence>
<dbReference type="EMBL" id="JACCEV010000001">
    <property type="protein sequence ID" value="NYT84514.1"/>
    <property type="molecule type" value="Genomic_DNA"/>
</dbReference>
<dbReference type="InterPro" id="IPR003673">
    <property type="entry name" value="CoA-Trfase_fam_III"/>
</dbReference>
<evidence type="ECO:0000313" key="3">
    <source>
        <dbReference type="Proteomes" id="UP000554144"/>
    </source>
</evidence>
<comment type="caution">
    <text evidence="2">The sequence shown here is derived from an EMBL/GenBank/DDBJ whole genome shotgun (WGS) entry which is preliminary data.</text>
</comment>
<dbReference type="Proteomes" id="UP000554144">
    <property type="component" value="Unassembled WGS sequence"/>
</dbReference>
<proteinExistence type="predicted"/>
<keyword evidence="3" id="KW-1185">Reference proteome</keyword>
<dbReference type="SUPFAM" id="SSF89796">
    <property type="entry name" value="CoA-transferase family III (CaiB/BaiF)"/>
    <property type="match status" value="1"/>
</dbReference>
<keyword evidence="1 2" id="KW-0808">Transferase</keyword>
<name>A0A853H2Y3_9BURK</name>
<dbReference type="RefSeq" id="WP_130038324.1">
    <property type="nucleotide sequence ID" value="NZ_JACCEV010000001.1"/>
</dbReference>
<dbReference type="GO" id="GO:0008410">
    <property type="term" value="F:CoA-transferase activity"/>
    <property type="evidence" value="ECO:0007669"/>
    <property type="project" value="TreeGrafter"/>
</dbReference>
<accession>A0A853H2Y3</accession>
<dbReference type="InterPro" id="IPR050483">
    <property type="entry name" value="CoA-transferase_III_domain"/>
</dbReference>
<dbReference type="InterPro" id="IPR044855">
    <property type="entry name" value="CoA-Trfase_III_dom3_sf"/>
</dbReference>
<evidence type="ECO:0000313" key="2">
    <source>
        <dbReference type="EMBL" id="NYT84514.1"/>
    </source>
</evidence>
<dbReference type="Gene3D" id="3.30.1540.10">
    <property type="entry name" value="formyl-coa transferase, domain 3"/>
    <property type="match status" value="1"/>
</dbReference>
<dbReference type="PANTHER" id="PTHR48207:SF3">
    <property type="entry name" value="SUCCINATE--HYDROXYMETHYLGLUTARATE COA-TRANSFERASE"/>
    <property type="match status" value="1"/>
</dbReference>
<reference evidence="2 3" key="1">
    <citation type="submission" date="2020-07" db="EMBL/GenBank/DDBJ databases">
        <title>Taxonomic revisions and descriptions of new bacterial species based on genomic comparisons in the high-G+C-content subgroup of the family Alcaligenaceae.</title>
        <authorList>
            <person name="Szabo A."/>
            <person name="Felfoldi T."/>
        </authorList>
    </citation>
    <scope>NUCLEOTIDE SEQUENCE [LARGE SCALE GENOMIC DNA]</scope>
    <source>
        <strain evidence="2 3">DSM 25667</strain>
    </source>
</reference>
<dbReference type="InterPro" id="IPR023606">
    <property type="entry name" value="CoA-Trfase_III_dom_1_sf"/>
</dbReference>
<gene>
    <name evidence="2" type="ORF">H0A62_02755</name>
</gene>
<dbReference type="PANTHER" id="PTHR48207">
    <property type="entry name" value="SUCCINATE--HYDROXYMETHYLGLUTARATE COA-TRANSFERASE"/>
    <property type="match status" value="1"/>
</dbReference>
<dbReference type="Gene3D" id="3.40.50.10540">
    <property type="entry name" value="Crotonobetainyl-coa:carnitine coa-transferase, domain 1"/>
    <property type="match status" value="1"/>
</dbReference>
<dbReference type="OrthoDB" id="5294844at2"/>
<evidence type="ECO:0000256" key="1">
    <source>
        <dbReference type="ARBA" id="ARBA00022679"/>
    </source>
</evidence>
<organism evidence="2 3">
    <name type="scientific">Pollutimonas harenae</name>
    <dbReference type="NCBI Taxonomy" id="657015"/>
    <lineage>
        <taxon>Bacteria</taxon>
        <taxon>Pseudomonadati</taxon>
        <taxon>Pseudomonadota</taxon>
        <taxon>Betaproteobacteria</taxon>
        <taxon>Burkholderiales</taxon>
        <taxon>Alcaligenaceae</taxon>
        <taxon>Pollutimonas</taxon>
    </lineage>
</organism>
<dbReference type="AlphaFoldDB" id="A0A853H2Y3"/>
<dbReference type="Pfam" id="PF02515">
    <property type="entry name" value="CoA_transf_3"/>
    <property type="match status" value="1"/>
</dbReference>